<evidence type="ECO:0000313" key="3">
    <source>
        <dbReference type="EMBL" id="CEM29577.1"/>
    </source>
</evidence>
<keyword evidence="4" id="KW-1185">Reference proteome</keyword>
<reference evidence="3 4" key="1">
    <citation type="submission" date="2014-11" db="EMBL/GenBank/DDBJ databases">
        <authorList>
            <person name="Zhu J."/>
            <person name="Qi W."/>
            <person name="Song R."/>
        </authorList>
    </citation>
    <scope>NUCLEOTIDE SEQUENCE [LARGE SCALE GENOMIC DNA]</scope>
</reference>
<keyword evidence="2" id="KW-1133">Transmembrane helix</keyword>
<feature type="transmembrane region" description="Helical" evidence="2">
    <location>
        <begin position="140"/>
        <end position="165"/>
    </location>
</feature>
<dbReference type="PANTHER" id="PTHR33802">
    <property type="entry name" value="SI:CH211-161H7.5-RELATED"/>
    <property type="match status" value="1"/>
</dbReference>
<feature type="region of interest" description="Disordered" evidence="1">
    <location>
        <begin position="319"/>
        <end position="340"/>
    </location>
</feature>
<feature type="transmembrane region" description="Helical" evidence="2">
    <location>
        <begin position="7"/>
        <end position="25"/>
    </location>
</feature>
<proteinExistence type="predicted"/>
<dbReference type="PANTHER" id="PTHR33802:SF1">
    <property type="entry name" value="XK-RELATED PROTEIN"/>
    <property type="match status" value="1"/>
</dbReference>
<name>A0A0G4GIC0_VITBC</name>
<gene>
    <name evidence="3" type="ORF">Vbra_17835</name>
</gene>
<dbReference type="OrthoDB" id="422620at2759"/>
<feature type="compositionally biased region" description="Basic and acidic residues" evidence="1">
    <location>
        <begin position="319"/>
        <end position="328"/>
    </location>
</feature>
<feature type="transmembrane region" description="Helical" evidence="2">
    <location>
        <begin position="58"/>
        <end position="82"/>
    </location>
</feature>
<dbReference type="VEuPathDB" id="CryptoDB:Vbra_17835"/>
<evidence type="ECO:0000256" key="1">
    <source>
        <dbReference type="SAM" id="MobiDB-lite"/>
    </source>
</evidence>
<evidence type="ECO:0000256" key="2">
    <source>
        <dbReference type="SAM" id="Phobius"/>
    </source>
</evidence>
<evidence type="ECO:0000313" key="4">
    <source>
        <dbReference type="Proteomes" id="UP000041254"/>
    </source>
</evidence>
<keyword evidence="2" id="KW-0472">Membrane</keyword>
<feature type="transmembrane region" description="Helical" evidence="2">
    <location>
        <begin position="186"/>
        <end position="210"/>
    </location>
</feature>
<dbReference type="EMBL" id="CDMY01000677">
    <property type="protein sequence ID" value="CEM29577.1"/>
    <property type="molecule type" value="Genomic_DNA"/>
</dbReference>
<dbReference type="InParanoid" id="A0A0G4GIC0"/>
<protein>
    <submittedName>
        <fullName evidence="3">Uncharacterized protein</fullName>
    </submittedName>
</protein>
<organism evidence="3 4">
    <name type="scientific">Vitrella brassicaformis (strain CCMP3155)</name>
    <dbReference type="NCBI Taxonomy" id="1169540"/>
    <lineage>
        <taxon>Eukaryota</taxon>
        <taxon>Sar</taxon>
        <taxon>Alveolata</taxon>
        <taxon>Colpodellida</taxon>
        <taxon>Vitrellaceae</taxon>
        <taxon>Vitrella</taxon>
    </lineage>
</organism>
<accession>A0A0G4GIC0</accession>
<dbReference type="Proteomes" id="UP000041254">
    <property type="component" value="Unassembled WGS sequence"/>
</dbReference>
<keyword evidence="2" id="KW-0812">Transmembrane</keyword>
<feature type="transmembrane region" description="Helical" evidence="2">
    <location>
        <begin position="287"/>
        <end position="308"/>
    </location>
</feature>
<feature type="transmembrane region" description="Helical" evidence="2">
    <location>
        <begin position="259"/>
        <end position="275"/>
    </location>
</feature>
<sequence length="340" mass="37870">MSAVSGWLAVLSVSTVVLFALNLAFNNDGSRSAILGEDVQPVGEVSDEFDSTITPRGIAFAIWGLIYFWNAVLMVFALYDAFAPLFRGFRRGRVTSDYHAEEEAASGLDKHLLTPLFYLSYSLTCVSSAVWIYVWTNEKLGLSVLFLLLMNVGLWGAIAAVFSHYRSLTGGRKEGFTKFQRNFSRFDFFGFHAFVVNGLFIYATWVAVALLLNLTTWVAFDLKTLSAERMATVSLVILICEVALWFTAQNTFLERYTRYLVIDYLVLFWAVGWSLDKNYKAGATNTIVTIALLALIGLCFVVRICLLIGRAIHRRAESTRTQEREEPAKATATGGSACVV</sequence>
<feature type="transmembrane region" description="Helical" evidence="2">
    <location>
        <begin position="116"/>
        <end position="134"/>
    </location>
</feature>
<dbReference type="PhylomeDB" id="A0A0G4GIC0"/>
<dbReference type="AlphaFoldDB" id="A0A0G4GIC0"/>